<evidence type="ECO:0000256" key="4">
    <source>
        <dbReference type="ARBA" id="ARBA00010617"/>
    </source>
</evidence>
<evidence type="ECO:0000313" key="16">
    <source>
        <dbReference type="Proteomes" id="UP001498398"/>
    </source>
</evidence>
<keyword evidence="9 14" id="KW-0560">Oxidoreductase</keyword>
<proteinExistence type="inferred from homology"/>
<evidence type="ECO:0000256" key="13">
    <source>
        <dbReference type="ARBA" id="ARBA00023180"/>
    </source>
</evidence>
<dbReference type="PROSITE" id="PS00086">
    <property type="entry name" value="CYTOCHROME_P450"/>
    <property type="match status" value="1"/>
</dbReference>
<evidence type="ECO:0000256" key="5">
    <source>
        <dbReference type="ARBA" id="ARBA00022617"/>
    </source>
</evidence>
<comment type="caution">
    <text evidence="15">The sequence shown here is derived from an EMBL/GenBank/DDBJ whole genome shotgun (WGS) entry which is preliminary data.</text>
</comment>
<evidence type="ECO:0000256" key="10">
    <source>
        <dbReference type="ARBA" id="ARBA00023004"/>
    </source>
</evidence>
<accession>A0ABR1JJR0</accession>
<dbReference type="InterPro" id="IPR002401">
    <property type="entry name" value="Cyt_P450_E_grp-I"/>
</dbReference>
<dbReference type="PANTHER" id="PTHR46300:SF2">
    <property type="entry name" value="CYTOCHROME P450 MONOOXYGENASE ALNH-RELATED"/>
    <property type="match status" value="1"/>
</dbReference>
<keyword evidence="6" id="KW-0812">Transmembrane</keyword>
<organism evidence="15 16">
    <name type="scientific">Marasmiellus scandens</name>
    <dbReference type="NCBI Taxonomy" id="2682957"/>
    <lineage>
        <taxon>Eukaryota</taxon>
        <taxon>Fungi</taxon>
        <taxon>Dikarya</taxon>
        <taxon>Basidiomycota</taxon>
        <taxon>Agaricomycotina</taxon>
        <taxon>Agaricomycetes</taxon>
        <taxon>Agaricomycetidae</taxon>
        <taxon>Agaricales</taxon>
        <taxon>Marasmiineae</taxon>
        <taxon>Omphalotaceae</taxon>
        <taxon>Marasmiellus</taxon>
    </lineage>
</organism>
<dbReference type="Proteomes" id="UP001498398">
    <property type="component" value="Unassembled WGS sequence"/>
</dbReference>
<keyword evidence="12" id="KW-0472">Membrane</keyword>
<gene>
    <name evidence="15" type="ORF">VKT23_008437</name>
</gene>
<keyword evidence="5 14" id="KW-0349">Heme</keyword>
<dbReference type="EMBL" id="JBANRG010000013">
    <property type="protein sequence ID" value="KAK7461262.1"/>
    <property type="molecule type" value="Genomic_DNA"/>
</dbReference>
<name>A0ABR1JJR0_9AGAR</name>
<protein>
    <recommendedName>
        <fullName evidence="17">Cytochrome P450</fullName>
    </recommendedName>
</protein>
<evidence type="ECO:0008006" key="17">
    <source>
        <dbReference type="Google" id="ProtNLM"/>
    </source>
</evidence>
<evidence type="ECO:0000256" key="11">
    <source>
        <dbReference type="ARBA" id="ARBA00023033"/>
    </source>
</evidence>
<dbReference type="PANTHER" id="PTHR46300">
    <property type="entry name" value="P450, PUTATIVE (EUROFUNG)-RELATED-RELATED"/>
    <property type="match status" value="1"/>
</dbReference>
<evidence type="ECO:0000256" key="9">
    <source>
        <dbReference type="ARBA" id="ARBA00023002"/>
    </source>
</evidence>
<evidence type="ECO:0000256" key="12">
    <source>
        <dbReference type="ARBA" id="ARBA00023136"/>
    </source>
</evidence>
<sequence length="386" mass="43865">MPLLNEASGFNWVWGFSTDLEFWKVCRREFLPHFRQTTSRQYRPQEIVMAHGLIKKILKAPEDFFESCRYMTGSLILDVTYGMKVKPEGDKFIEIAEKGSEGLEKSTQKNIVDIIPWIQHIPSWMGRLPGLKWKADVDEYKKLGFAMRDVPYDWFQEQLKEGKANPCLTSTLTSQLQDRWEDEKYTEQVIRSISGALYLAGSDTTVGVIRFVILVCLLYPNVLQKAQEEIDRVVGPDRLPNFDDEAKLPYVTAMVKELLRWTAPVTLAHASAEDDVYNGYFIPKGSMVVGNSWAILHNPQTYINPSKFDPDRFLTSDRMSIDTNVPDPTMAAFGYGRRVCPGRFQAMDTVWIAAACMLSVFDITPPVGPDGKKIMPKPEADSGIVK</sequence>
<keyword evidence="16" id="KW-1185">Reference proteome</keyword>
<evidence type="ECO:0000256" key="14">
    <source>
        <dbReference type="RuleBase" id="RU000461"/>
    </source>
</evidence>
<dbReference type="InterPro" id="IPR017972">
    <property type="entry name" value="Cyt_P450_CS"/>
</dbReference>
<keyword evidence="10 14" id="KW-0408">Iron</keyword>
<evidence type="ECO:0000256" key="1">
    <source>
        <dbReference type="ARBA" id="ARBA00001971"/>
    </source>
</evidence>
<comment type="subcellular location">
    <subcellularLocation>
        <location evidence="2">Membrane</location>
        <topology evidence="2">Single-pass membrane protein</topology>
    </subcellularLocation>
</comment>
<dbReference type="Gene3D" id="1.10.630.10">
    <property type="entry name" value="Cytochrome P450"/>
    <property type="match status" value="1"/>
</dbReference>
<keyword evidence="11 14" id="KW-0503">Monooxygenase</keyword>
<dbReference type="InterPro" id="IPR001128">
    <property type="entry name" value="Cyt_P450"/>
</dbReference>
<evidence type="ECO:0000256" key="2">
    <source>
        <dbReference type="ARBA" id="ARBA00004167"/>
    </source>
</evidence>
<keyword evidence="8" id="KW-1133">Transmembrane helix</keyword>
<dbReference type="CDD" id="cd11065">
    <property type="entry name" value="CYP64-like"/>
    <property type="match status" value="1"/>
</dbReference>
<dbReference type="PRINTS" id="PR00463">
    <property type="entry name" value="EP450I"/>
</dbReference>
<comment type="cofactor">
    <cofactor evidence="1">
        <name>heme</name>
        <dbReference type="ChEBI" id="CHEBI:30413"/>
    </cofactor>
</comment>
<evidence type="ECO:0000256" key="3">
    <source>
        <dbReference type="ARBA" id="ARBA00005179"/>
    </source>
</evidence>
<comment type="pathway">
    <text evidence="3">Secondary metabolite biosynthesis.</text>
</comment>
<dbReference type="InterPro" id="IPR050364">
    <property type="entry name" value="Cytochrome_P450_fung"/>
</dbReference>
<keyword evidence="7 14" id="KW-0479">Metal-binding</keyword>
<dbReference type="Pfam" id="PF00067">
    <property type="entry name" value="p450"/>
    <property type="match status" value="1"/>
</dbReference>
<reference evidence="15 16" key="1">
    <citation type="submission" date="2024-01" db="EMBL/GenBank/DDBJ databases">
        <title>A draft genome for the cacao thread blight pathogen Marasmiellus scandens.</title>
        <authorList>
            <person name="Baruah I.K."/>
            <person name="Leung J."/>
            <person name="Bukari Y."/>
            <person name="Amoako-Attah I."/>
            <person name="Meinhardt L.W."/>
            <person name="Bailey B.A."/>
            <person name="Cohen S.P."/>
        </authorList>
    </citation>
    <scope>NUCLEOTIDE SEQUENCE [LARGE SCALE GENOMIC DNA]</scope>
    <source>
        <strain evidence="15 16">GH-19</strain>
    </source>
</reference>
<dbReference type="SUPFAM" id="SSF48264">
    <property type="entry name" value="Cytochrome P450"/>
    <property type="match status" value="1"/>
</dbReference>
<evidence type="ECO:0000256" key="7">
    <source>
        <dbReference type="ARBA" id="ARBA00022723"/>
    </source>
</evidence>
<dbReference type="InterPro" id="IPR036396">
    <property type="entry name" value="Cyt_P450_sf"/>
</dbReference>
<keyword evidence="13" id="KW-0325">Glycoprotein</keyword>
<evidence type="ECO:0000313" key="15">
    <source>
        <dbReference type="EMBL" id="KAK7461262.1"/>
    </source>
</evidence>
<evidence type="ECO:0000256" key="6">
    <source>
        <dbReference type="ARBA" id="ARBA00022692"/>
    </source>
</evidence>
<comment type="similarity">
    <text evidence="4 14">Belongs to the cytochrome P450 family.</text>
</comment>
<evidence type="ECO:0000256" key="8">
    <source>
        <dbReference type="ARBA" id="ARBA00022989"/>
    </source>
</evidence>